<evidence type="ECO:0000313" key="3">
    <source>
        <dbReference type="EMBL" id="QGP92812.1"/>
    </source>
</evidence>
<protein>
    <recommendedName>
        <fullName evidence="2">Antitoxin</fullName>
    </recommendedName>
</protein>
<dbReference type="PANTHER" id="PTHR33713">
    <property type="entry name" value="ANTITOXIN YAFN-RELATED"/>
    <property type="match status" value="1"/>
</dbReference>
<dbReference type="InterPro" id="IPR051405">
    <property type="entry name" value="phD/YefM_antitoxin"/>
</dbReference>
<proteinExistence type="inferred from homology"/>
<dbReference type="Pfam" id="PF02604">
    <property type="entry name" value="PhdYeFM_antitox"/>
    <property type="match status" value="1"/>
</dbReference>
<dbReference type="Gene3D" id="3.40.1620.10">
    <property type="entry name" value="YefM-like domain"/>
    <property type="match status" value="1"/>
</dbReference>
<reference evidence="3 4" key="1">
    <citation type="submission" date="2019-11" db="EMBL/GenBank/DDBJ databases">
        <title>Genome sequence of Moorella glycerini DSM11254.</title>
        <authorList>
            <person name="Poehlein A."/>
            <person name="Boeer T."/>
            <person name="Daniel R."/>
        </authorList>
    </citation>
    <scope>NUCLEOTIDE SEQUENCE [LARGE SCALE GENOMIC DNA]</scope>
    <source>
        <strain evidence="3 4">DSM 11254</strain>
    </source>
</reference>
<dbReference type="InterPro" id="IPR036165">
    <property type="entry name" value="YefM-like_sf"/>
</dbReference>
<gene>
    <name evidence="3" type="ORF">MGLY_22030</name>
</gene>
<accession>A0A6I5ZS40</accession>
<comment type="similarity">
    <text evidence="1 2">Belongs to the phD/YefM antitoxin family.</text>
</comment>
<evidence type="ECO:0000313" key="4">
    <source>
        <dbReference type="Proteomes" id="UP000425916"/>
    </source>
</evidence>
<dbReference type="PANTHER" id="PTHR33713:SF10">
    <property type="entry name" value="ANTITOXIN YAFN"/>
    <property type="match status" value="1"/>
</dbReference>
<dbReference type="RefSeq" id="WP_156273805.1">
    <property type="nucleotide sequence ID" value="NZ_CP046244.1"/>
</dbReference>
<dbReference type="EMBL" id="CP046244">
    <property type="protein sequence ID" value="QGP92812.1"/>
    <property type="molecule type" value="Genomic_DNA"/>
</dbReference>
<name>A0A6I5ZS40_9FIRM</name>
<dbReference type="InterPro" id="IPR006442">
    <property type="entry name" value="Antitoxin_Phd/YefM"/>
</dbReference>
<dbReference type="OrthoDB" id="9795585at2"/>
<evidence type="ECO:0000256" key="2">
    <source>
        <dbReference type="RuleBase" id="RU362080"/>
    </source>
</evidence>
<dbReference type="Proteomes" id="UP000425916">
    <property type="component" value="Chromosome"/>
</dbReference>
<evidence type="ECO:0000256" key="1">
    <source>
        <dbReference type="ARBA" id="ARBA00009981"/>
    </source>
</evidence>
<dbReference type="NCBIfam" id="TIGR01552">
    <property type="entry name" value="phd_fam"/>
    <property type="match status" value="1"/>
</dbReference>
<comment type="function">
    <text evidence="2">Antitoxin component of a type II toxin-antitoxin (TA) system.</text>
</comment>
<keyword evidence="4" id="KW-1185">Reference proteome</keyword>
<organism evidence="3 4">
    <name type="scientific">Neomoorella glycerini</name>
    <dbReference type="NCBI Taxonomy" id="55779"/>
    <lineage>
        <taxon>Bacteria</taxon>
        <taxon>Bacillati</taxon>
        <taxon>Bacillota</taxon>
        <taxon>Clostridia</taxon>
        <taxon>Neomoorellales</taxon>
        <taxon>Neomoorellaceae</taxon>
        <taxon>Neomoorella</taxon>
    </lineage>
</organism>
<dbReference type="SUPFAM" id="SSF143120">
    <property type="entry name" value="YefM-like"/>
    <property type="match status" value="1"/>
</dbReference>
<dbReference type="AlphaFoldDB" id="A0A6I5ZS40"/>
<sequence length="90" mass="10236">MPTIRPISDLRNKFHEIAEICHTEDEPVFITRNGEGDLVVMSLAHYERREALLDLYRKLAEAEATAAAGMQGITHEQMMNKLREKINGQA</sequence>